<dbReference type="Pfam" id="PF25115">
    <property type="entry name" value="Agd3_CE"/>
    <property type="match status" value="1"/>
</dbReference>
<sequence length="265" mass="28978">MKSTWSLAAGDSIVNGSCNFPAVIVNLTSVTPVLSFGTTLGANNSGIAAAVIDFGRNQQQMFFFLPCGSWPITCDTIGHLWFQWATYGFYSGIRRSYFTPQIDDFFLTASGNSEEGVESDFRLSSDDIQGLIDWQPKLNARLPLGSNITLEIGFNGMFMTIWVPLDASARPVSITLISPLEISVPVLTVKTITTSTTTTTTSAKASVKTSTKTNKKPVQKPTQLAISDCRNEDINQVKKVGTNEKQIVDNDKNHLGYSNRRSCLE</sequence>
<feature type="region of interest" description="Disordered" evidence="1">
    <location>
        <begin position="198"/>
        <end position="222"/>
    </location>
</feature>
<gene>
    <name evidence="4" type="ORF">HK100_004603</name>
</gene>
<feature type="compositionally biased region" description="Low complexity" evidence="1">
    <location>
        <begin position="198"/>
        <end position="212"/>
    </location>
</feature>
<proteinExistence type="predicted"/>
<keyword evidence="5" id="KW-1185">Reference proteome</keyword>
<dbReference type="EMBL" id="JADGJH010002245">
    <property type="protein sequence ID" value="KAJ3101065.1"/>
    <property type="molecule type" value="Genomic_DNA"/>
</dbReference>
<feature type="domain" description="Agd3 deacetylase" evidence="2">
    <location>
        <begin position="99"/>
        <end position="156"/>
    </location>
</feature>
<organism evidence="4 5">
    <name type="scientific">Physocladia obscura</name>
    <dbReference type="NCBI Taxonomy" id="109957"/>
    <lineage>
        <taxon>Eukaryota</taxon>
        <taxon>Fungi</taxon>
        <taxon>Fungi incertae sedis</taxon>
        <taxon>Chytridiomycota</taxon>
        <taxon>Chytridiomycota incertae sedis</taxon>
        <taxon>Chytridiomycetes</taxon>
        <taxon>Chytridiales</taxon>
        <taxon>Chytriomycetaceae</taxon>
        <taxon>Physocladia</taxon>
    </lineage>
</organism>
<accession>A0AAD5SVG0</accession>
<evidence type="ECO:0000259" key="3">
    <source>
        <dbReference type="Pfam" id="PF25116"/>
    </source>
</evidence>
<protein>
    <submittedName>
        <fullName evidence="4">Uncharacterized protein</fullName>
    </submittedName>
</protein>
<evidence type="ECO:0000259" key="2">
    <source>
        <dbReference type="Pfam" id="PF25115"/>
    </source>
</evidence>
<dbReference type="InterPro" id="IPR056826">
    <property type="entry name" value="Agd3_CE"/>
</dbReference>
<evidence type="ECO:0000313" key="5">
    <source>
        <dbReference type="Proteomes" id="UP001211907"/>
    </source>
</evidence>
<evidence type="ECO:0000313" key="4">
    <source>
        <dbReference type="EMBL" id="KAJ3101065.1"/>
    </source>
</evidence>
<comment type="caution">
    <text evidence="4">The sequence shown here is derived from an EMBL/GenBank/DDBJ whole genome shotgun (WGS) entry which is preliminary data.</text>
</comment>
<name>A0AAD5SVG0_9FUNG</name>
<feature type="domain" description="Agd3 CBM87" evidence="3">
    <location>
        <begin position="15"/>
        <end position="84"/>
    </location>
</feature>
<dbReference type="InterPro" id="IPR056827">
    <property type="entry name" value="CBM87_Agd3"/>
</dbReference>
<dbReference type="Proteomes" id="UP001211907">
    <property type="component" value="Unassembled WGS sequence"/>
</dbReference>
<dbReference type="AlphaFoldDB" id="A0AAD5SVG0"/>
<reference evidence="4" key="1">
    <citation type="submission" date="2020-05" db="EMBL/GenBank/DDBJ databases">
        <title>Phylogenomic resolution of chytrid fungi.</title>
        <authorList>
            <person name="Stajich J.E."/>
            <person name="Amses K."/>
            <person name="Simmons R."/>
            <person name="Seto K."/>
            <person name="Myers J."/>
            <person name="Bonds A."/>
            <person name="Quandt C.A."/>
            <person name="Barry K."/>
            <person name="Liu P."/>
            <person name="Grigoriev I."/>
            <person name="Longcore J.E."/>
            <person name="James T.Y."/>
        </authorList>
    </citation>
    <scope>NUCLEOTIDE SEQUENCE</scope>
    <source>
        <strain evidence="4">JEL0513</strain>
    </source>
</reference>
<dbReference type="Pfam" id="PF25116">
    <property type="entry name" value="CBM87_Agd3"/>
    <property type="match status" value="1"/>
</dbReference>
<evidence type="ECO:0000256" key="1">
    <source>
        <dbReference type="SAM" id="MobiDB-lite"/>
    </source>
</evidence>